<evidence type="ECO:0000256" key="1">
    <source>
        <dbReference type="ARBA" id="ARBA00022491"/>
    </source>
</evidence>
<dbReference type="Gene3D" id="1.10.10.10">
    <property type="entry name" value="Winged helix-like DNA-binding domain superfamily/Winged helix DNA-binding domain"/>
    <property type="match status" value="1"/>
</dbReference>
<dbReference type="AlphaFoldDB" id="K9B930"/>
<dbReference type="PANTHER" id="PTHR33164:SF56">
    <property type="entry name" value="HTH-TYPE TRANSCRIPTIONAL REGULATOR MHQR"/>
    <property type="match status" value="1"/>
</dbReference>
<dbReference type="GO" id="GO:0006950">
    <property type="term" value="P:response to stress"/>
    <property type="evidence" value="ECO:0007669"/>
    <property type="project" value="TreeGrafter"/>
</dbReference>
<dbReference type="InterPro" id="IPR000835">
    <property type="entry name" value="HTH_MarR-typ"/>
</dbReference>
<keyword evidence="4" id="KW-0238">DNA-binding</keyword>
<evidence type="ECO:0000313" key="8">
    <source>
        <dbReference type="EMBL" id="EKU50275.1"/>
    </source>
</evidence>
<dbReference type="Pfam" id="PF22381">
    <property type="entry name" value="Staph_reg_Sar_Rot"/>
    <property type="match status" value="1"/>
</dbReference>
<feature type="domain" description="HTH marR-type" evidence="7">
    <location>
        <begin position="28"/>
        <end position="131"/>
    </location>
</feature>
<keyword evidence="5" id="KW-0010">Activator</keyword>
<dbReference type="RefSeq" id="WP_009381988.1">
    <property type="nucleotide sequence ID" value="NZ_AMSQ01000002.1"/>
</dbReference>
<proteinExistence type="predicted"/>
<dbReference type="InterPro" id="IPR039422">
    <property type="entry name" value="MarR/SlyA-like"/>
</dbReference>
<dbReference type="InterPro" id="IPR036388">
    <property type="entry name" value="WH-like_DNA-bd_sf"/>
</dbReference>
<dbReference type="eggNOG" id="COG1846">
    <property type="taxonomic scope" value="Bacteria"/>
</dbReference>
<dbReference type="Proteomes" id="UP000009885">
    <property type="component" value="Unassembled WGS sequence"/>
</dbReference>
<dbReference type="STRING" id="1229783.C273_01495"/>
<evidence type="ECO:0000256" key="6">
    <source>
        <dbReference type="ARBA" id="ARBA00023163"/>
    </source>
</evidence>
<keyword evidence="2" id="KW-0805">Transcription regulation</keyword>
<dbReference type="PANTHER" id="PTHR33164">
    <property type="entry name" value="TRANSCRIPTIONAL REGULATOR, MARR FAMILY"/>
    <property type="match status" value="1"/>
</dbReference>
<accession>K9B930</accession>
<keyword evidence="6" id="KW-0804">Transcription</keyword>
<evidence type="ECO:0000256" key="3">
    <source>
        <dbReference type="ARBA" id="ARBA00023026"/>
    </source>
</evidence>
<dbReference type="GO" id="GO:0003700">
    <property type="term" value="F:DNA-binding transcription factor activity"/>
    <property type="evidence" value="ECO:0007669"/>
    <property type="project" value="InterPro"/>
</dbReference>
<reference evidence="8 9" key="1">
    <citation type="journal article" date="2013" name="Genome Announc.">
        <title>Genome Sequence of Staphylococcus massiliensis Strain S46, Isolated from the Surface of Healthy Human Skin.</title>
        <authorList>
            <person name="Srivastav R."/>
            <person name="Singh A."/>
            <person name="Jangir P.K."/>
            <person name="Kumari C."/>
            <person name="Muduli S."/>
            <person name="Sharma R."/>
        </authorList>
    </citation>
    <scope>NUCLEOTIDE SEQUENCE [LARGE SCALE GENOMIC DNA]</scope>
    <source>
        <strain evidence="8 9">S46</strain>
    </source>
</reference>
<organism evidence="8 9">
    <name type="scientific">Staphylococcus massiliensis S46</name>
    <dbReference type="NCBI Taxonomy" id="1229783"/>
    <lineage>
        <taxon>Bacteria</taxon>
        <taxon>Bacillati</taxon>
        <taxon>Bacillota</taxon>
        <taxon>Bacilli</taxon>
        <taxon>Bacillales</taxon>
        <taxon>Staphylococcaceae</taxon>
        <taxon>Staphylococcus</taxon>
    </lineage>
</organism>
<dbReference type="EMBL" id="AMSQ01000002">
    <property type="protein sequence ID" value="EKU50275.1"/>
    <property type="molecule type" value="Genomic_DNA"/>
</dbReference>
<dbReference type="GO" id="GO:0003677">
    <property type="term" value="F:DNA binding"/>
    <property type="evidence" value="ECO:0007669"/>
    <property type="project" value="UniProtKB-KW"/>
</dbReference>
<comment type="caution">
    <text evidence="8">The sequence shown here is derived from an EMBL/GenBank/DDBJ whole genome shotgun (WGS) entry which is preliminary data.</text>
</comment>
<evidence type="ECO:0000256" key="2">
    <source>
        <dbReference type="ARBA" id="ARBA00023015"/>
    </source>
</evidence>
<evidence type="ECO:0000256" key="4">
    <source>
        <dbReference type="ARBA" id="ARBA00023125"/>
    </source>
</evidence>
<evidence type="ECO:0000256" key="5">
    <source>
        <dbReference type="ARBA" id="ARBA00023159"/>
    </source>
</evidence>
<dbReference type="InterPro" id="IPR036390">
    <property type="entry name" value="WH_DNA-bd_sf"/>
</dbReference>
<keyword evidence="9" id="KW-1185">Reference proteome</keyword>
<dbReference type="InterPro" id="IPR010166">
    <property type="entry name" value="SarA/Rot_dom"/>
</dbReference>
<dbReference type="SMART" id="SM00347">
    <property type="entry name" value="HTH_MARR"/>
    <property type="match status" value="1"/>
</dbReference>
<name>K9B930_9STAP</name>
<evidence type="ECO:0000313" key="9">
    <source>
        <dbReference type="Proteomes" id="UP000009885"/>
    </source>
</evidence>
<dbReference type="OrthoDB" id="288929at2"/>
<protein>
    <submittedName>
        <fullName evidence="8">Toxin repressor</fullName>
    </submittedName>
</protein>
<sequence>MASTPKYNVSDVVLLDELQKDIDTIFESIEKEYKLTKDEFLILITLWHKGSMTLKEMDKYVKVKSYKRTRTFNDLVEKKWIYKERPENDERTVIIHFNEDFKDKKDALVTYTCEEIKSQEDALVNNLKAIIDTCKI</sequence>
<gene>
    <name evidence="8" type="ORF">C273_01495</name>
</gene>
<evidence type="ECO:0000259" key="7">
    <source>
        <dbReference type="SMART" id="SM00347"/>
    </source>
</evidence>
<dbReference type="PATRIC" id="fig|1229783.3.peg.304"/>
<dbReference type="InterPro" id="IPR055166">
    <property type="entry name" value="Transc_reg_Sar_Rot_HTH"/>
</dbReference>
<dbReference type="SUPFAM" id="SSF46785">
    <property type="entry name" value="Winged helix' DNA-binding domain"/>
    <property type="match status" value="1"/>
</dbReference>
<dbReference type="NCBIfam" id="TIGR01889">
    <property type="entry name" value="Staph_reg_Sar"/>
    <property type="match status" value="1"/>
</dbReference>
<keyword evidence="3" id="KW-0843">Virulence</keyword>
<keyword evidence="1" id="KW-0678">Repressor</keyword>